<gene>
    <name evidence="2" type="ORF">EGW08_003778</name>
</gene>
<accession>A0A3S1BTQ1</accession>
<feature type="compositionally biased region" description="Low complexity" evidence="1">
    <location>
        <begin position="350"/>
        <end position="378"/>
    </location>
</feature>
<proteinExistence type="predicted"/>
<feature type="compositionally biased region" description="Polar residues" evidence="1">
    <location>
        <begin position="238"/>
        <end position="267"/>
    </location>
</feature>
<feature type="compositionally biased region" description="Polar residues" evidence="1">
    <location>
        <begin position="312"/>
        <end position="338"/>
    </location>
</feature>
<organism evidence="2 3">
    <name type="scientific">Elysia chlorotica</name>
    <name type="common">Eastern emerald elysia</name>
    <name type="synonym">Sea slug</name>
    <dbReference type="NCBI Taxonomy" id="188477"/>
    <lineage>
        <taxon>Eukaryota</taxon>
        <taxon>Metazoa</taxon>
        <taxon>Spiralia</taxon>
        <taxon>Lophotrochozoa</taxon>
        <taxon>Mollusca</taxon>
        <taxon>Gastropoda</taxon>
        <taxon>Heterobranchia</taxon>
        <taxon>Euthyneura</taxon>
        <taxon>Panpulmonata</taxon>
        <taxon>Sacoglossa</taxon>
        <taxon>Placobranchoidea</taxon>
        <taxon>Plakobranchidae</taxon>
        <taxon>Elysia</taxon>
    </lineage>
</organism>
<evidence type="ECO:0000313" key="2">
    <source>
        <dbReference type="EMBL" id="RUS88441.1"/>
    </source>
</evidence>
<feature type="compositionally biased region" description="Basic residues" evidence="1">
    <location>
        <begin position="141"/>
        <end position="151"/>
    </location>
</feature>
<keyword evidence="3" id="KW-1185">Reference proteome</keyword>
<feature type="compositionally biased region" description="Polar residues" evidence="1">
    <location>
        <begin position="195"/>
        <end position="213"/>
    </location>
</feature>
<dbReference type="OrthoDB" id="6161418at2759"/>
<feature type="compositionally biased region" description="Low complexity" evidence="1">
    <location>
        <begin position="214"/>
        <end position="237"/>
    </location>
</feature>
<protein>
    <submittedName>
        <fullName evidence="2">Uncharacterized protein</fullName>
    </submittedName>
</protein>
<dbReference type="AlphaFoldDB" id="A0A3S1BTQ1"/>
<feature type="compositionally biased region" description="Low complexity" evidence="1">
    <location>
        <begin position="280"/>
        <end position="306"/>
    </location>
</feature>
<name>A0A3S1BTQ1_ELYCH</name>
<feature type="non-terminal residue" evidence="2">
    <location>
        <position position="392"/>
    </location>
</feature>
<comment type="caution">
    <text evidence="2">The sequence shown here is derived from an EMBL/GenBank/DDBJ whole genome shotgun (WGS) entry which is preliminary data.</text>
</comment>
<dbReference type="Proteomes" id="UP000271974">
    <property type="component" value="Unassembled WGS sequence"/>
</dbReference>
<sequence>MNSYFAASFLPQYSPESHYSANGYGSSTASNYGLYSSRFSDHLGGYHQAAAAAAASASSQAAVGGYGGPGGSGGAGGSSGLHHSPVPGVTGLVSESCASAYGPYHAAQKAASLGLQQSHHAHLGTASSSPYGGAGRGMSPVHHHHHQHQQHPHLGSPNDLAVATSGYPITPAHAHTGHLTPVHEKYGNNNNNNNSISTNGGVITSNTHSMNKTGSPSSSSPSPYGHHHGGLQQQQQHNTNGVGSASNGASPFSNSNVGTATTNSLNSHGLGDSESPPLMGSSNNHHNNGNISNTTSNNNNIHSQQHWPKHASTPSPTRSQHSPFGSPGEPNNLSTCSLSPKEAGDDQTIQRQQQQQQQQQQHHQHQLQQQHSQSSGSSPEQAAPFYPWMGIV</sequence>
<evidence type="ECO:0000313" key="3">
    <source>
        <dbReference type="Proteomes" id="UP000271974"/>
    </source>
</evidence>
<dbReference type="EMBL" id="RQTK01000082">
    <property type="protein sequence ID" value="RUS88441.1"/>
    <property type="molecule type" value="Genomic_DNA"/>
</dbReference>
<reference evidence="2 3" key="1">
    <citation type="submission" date="2019-01" db="EMBL/GenBank/DDBJ databases">
        <title>A draft genome assembly of the solar-powered sea slug Elysia chlorotica.</title>
        <authorList>
            <person name="Cai H."/>
            <person name="Li Q."/>
            <person name="Fang X."/>
            <person name="Li J."/>
            <person name="Curtis N.E."/>
            <person name="Altenburger A."/>
            <person name="Shibata T."/>
            <person name="Feng M."/>
            <person name="Maeda T."/>
            <person name="Schwartz J.A."/>
            <person name="Shigenobu S."/>
            <person name="Lundholm N."/>
            <person name="Nishiyama T."/>
            <person name="Yang H."/>
            <person name="Hasebe M."/>
            <person name="Li S."/>
            <person name="Pierce S.K."/>
            <person name="Wang J."/>
        </authorList>
    </citation>
    <scope>NUCLEOTIDE SEQUENCE [LARGE SCALE GENOMIC DNA]</scope>
    <source>
        <strain evidence="2">EC2010</strain>
        <tissue evidence="2">Whole organism of an adult</tissue>
    </source>
</reference>
<feature type="region of interest" description="Disordered" evidence="1">
    <location>
        <begin position="118"/>
        <end position="392"/>
    </location>
</feature>
<evidence type="ECO:0000256" key="1">
    <source>
        <dbReference type="SAM" id="MobiDB-lite"/>
    </source>
</evidence>